<sequence>MPATPVDCGDGKKDAPGSSELFAELEEILGATMTDLLTVQVCYRSSLLPQNSKVTVEDTCRINRSNSSSAWSLSPAFEDDLSDGRRPGIHNSSAYFLTTQHEPQQALKALEDTFDAAKSKPRHPAMPASSLFLGDAAYLDLLESELEWRVKMAQMRKLPRKADERVLSVGVESSPCLGRFSFENRGSLILDALKALTPDRLTPDSPATVIHTSASSSNSNESFKKAAPQPSTSSSSSSTSVSAPPPPPPPPLRTAAHDSSPDAARKIWQHMRQSSRSKRRQAQGSTDSLSKLEADDQLREIRRTALLNKRSVGADTLRSFAVAGAGAGGWREVAPWL</sequence>
<dbReference type="Proteomes" id="UP000308768">
    <property type="component" value="Unassembled WGS sequence"/>
</dbReference>
<proteinExistence type="predicted"/>
<feature type="compositionally biased region" description="Basic and acidic residues" evidence="1">
    <location>
        <begin position="255"/>
        <end position="265"/>
    </location>
</feature>
<accession>A0A4U0XW91</accession>
<gene>
    <name evidence="2" type="ORF">B0A49_01153</name>
</gene>
<protein>
    <submittedName>
        <fullName evidence="2">Uncharacterized protein</fullName>
    </submittedName>
</protein>
<evidence type="ECO:0000313" key="2">
    <source>
        <dbReference type="EMBL" id="TKA80736.1"/>
    </source>
</evidence>
<dbReference type="EMBL" id="NAJN01000048">
    <property type="protein sequence ID" value="TKA80736.1"/>
    <property type="molecule type" value="Genomic_DNA"/>
</dbReference>
<feature type="compositionally biased region" description="Basic residues" evidence="1">
    <location>
        <begin position="267"/>
        <end position="281"/>
    </location>
</feature>
<dbReference type="OrthoDB" id="5596422at2759"/>
<reference evidence="2 3" key="1">
    <citation type="submission" date="2017-03" db="EMBL/GenBank/DDBJ databases">
        <title>Genomes of endolithic fungi from Antarctica.</title>
        <authorList>
            <person name="Coleine C."/>
            <person name="Masonjones S."/>
            <person name="Stajich J.E."/>
        </authorList>
    </citation>
    <scope>NUCLEOTIDE SEQUENCE [LARGE SCALE GENOMIC DNA]</scope>
    <source>
        <strain evidence="2 3">CCFEE 5187</strain>
    </source>
</reference>
<dbReference type="AlphaFoldDB" id="A0A4U0XW91"/>
<feature type="region of interest" description="Disordered" evidence="1">
    <location>
        <begin position="199"/>
        <end position="291"/>
    </location>
</feature>
<feature type="compositionally biased region" description="Low complexity" evidence="1">
    <location>
        <begin position="230"/>
        <end position="242"/>
    </location>
</feature>
<keyword evidence="3" id="KW-1185">Reference proteome</keyword>
<evidence type="ECO:0000313" key="3">
    <source>
        <dbReference type="Proteomes" id="UP000308768"/>
    </source>
</evidence>
<comment type="caution">
    <text evidence="2">The sequence shown here is derived from an EMBL/GenBank/DDBJ whole genome shotgun (WGS) entry which is preliminary data.</text>
</comment>
<evidence type="ECO:0000256" key="1">
    <source>
        <dbReference type="SAM" id="MobiDB-lite"/>
    </source>
</evidence>
<name>A0A4U0XW91_9PEZI</name>
<feature type="compositionally biased region" description="Pro residues" evidence="1">
    <location>
        <begin position="243"/>
        <end position="252"/>
    </location>
</feature>
<organism evidence="2 3">
    <name type="scientific">Cryomyces minteri</name>
    <dbReference type="NCBI Taxonomy" id="331657"/>
    <lineage>
        <taxon>Eukaryota</taxon>
        <taxon>Fungi</taxon>
        <taxon>Dikarya</taxon>
        <taxon>Ascomycota</taxon>
        <taxon>Pezizomycotina</taxon>
        <taxon>Dothideomycetes</taxon>
        <taxon>Dothideomycetes incertae sedis</taxon>
        <taxon>Cryomyces</taxon>
    </lineage>
</organism>